<feature type="domain" description="P-type ATPase A" evidence="9">
    <location>
        <begin position="89"/>
        <end position="196"/>
    </location>
</feature>
<dbReference type="SFLD" id="SFLDG00002">
    <property type="entry name" value="C1.7:_P-type_atpase_like"/>
    <property type="match status" value="1"/>
</dbReference>
<dbReference type="NCBIfam" id="TIGR01494">
    <property type="entry name" value="ATPase_P-type"/>
    <property type="match status" value="2"/>
</dbReference>
<feature type="transmembrane region" description="Helical" evidence="8">
    <location>
        <begin position="33"/>
        <end position="52"/>
    </location>
</feature>
<evidence type="ECO:0000256" key="4">
    <source>
        <dbReference type="ARBA" id="ARBA00022840"/>
    </source>
</evidence>
<dbReference type="Gene3D" id="3.40.50.1000">
    <property type="entry name" value="HAD superfamily/HAD-like"/>
    <property type="match status" value="2"/>
</dbReference>
<dbReference type="Proteomes" id="UP001596114">
    <property type="component" value="Unassembled WGS sequence"/>
</dbReference>
<dbReference type="SUPFAM" id="SSF81665">
    <property type="entry name" value="Calcium ATPase, transmembrane domain M"/>
    <property type="match status" value="1"/>
</dbReference>
<organism evidence="12 13">
    <name type="scientific">Rhodanobacter ginsengisoli</name>
    <dbReference type="NCBI Taxonomy" id="418646"/>
    <lineage>
        <taxon>Bacteria</taxon>
        <taxon>Pseudomonadati</taxon>
        <taxon>Pseudomonadota</taxon>
        <taxon>Gammaproteobacteria</taxon>
        <taxon>Lysobacterales</taxon>
        <taxon>Rhodanobacteraceae</taxon>
        <taxon>Rhodanobacter</taxon>
    </lineage>
</organism>
<dbReference type="InterPro" id="IPR004014">
    <property type="entry name" value="ATPase_P-typ_cation-transptr_N"/>
</dbReference>
<feature type="domain" description="Cation-transporting P-type ATPase C-terminal" evidence="10">
    <location>
        <begin position="647"/>
        <end position="816"/>
    </location>
</feature>
<keyword evidence="2 8" id="KW-0812">Transmembrane</keyword>
<dbReference type="RefSeq" id="WP_377319461.1">
    <property type="nucleotide sequence ID" value="NZ_JBHSNF010000001.1"/>
</dbReference>
<dbReference type="InterPro" id="IPR044492">
    <property type="entry name" value="P_typ_ATPase_HD_dom"/>
</dbReference>
<feature type="domain" description="Cation-transporting P-type ATPase N-terminal" evidence="11">
    <location>
        <begin position="2"/>
        <end position="48"/>
    </location>
</feature>
<dbReference type="Pfam" id="PF00689">
    <property type="entry name" value="Cation_ATPase_C"/>
    <property type="match status" value="1"/>
</dbReference>
<dbReference type="InterPro" id="IPR006068">
    <property type="entry name" value="ATPase_P-typ_cation-transptr_C"/>
</dbReference>
<dbReference type="InterPro" id="IPR018303">
    <property type="entry name" value="ATPase_P-typ_P_site"/>
</dbReference>
<dbReference type="InterPro" id="IPR023214">
    <property type="entry name" value="HAD_sf"/>
</dbReference>
<name>A0ABW0QKE9_9GAMM</name>
<evidence type="ECO:0000256" key="1">
    <source>
        <dbReference type="ARBA" id="ARBA00004141"/>
    </source>
</evidence>
<keyword evidence="3" id="KW-0547">Nucleotide-binding</keyword>
<feature type="transmembrane region" description="Helical" evidence="8">
    <location>
        <begin position="620"/>
        <end position="643"/>
    </location>
</feature>
<evidence type="ECO:0000256" key="3">
    <source>
        <dbReference type="ARBA" id="ARBA00022741"/>
    </source>
</evidence>
<dbReference type="InterPro" id="IPR023298">
    <property type="entry name" value="ATPase_P-typ_TM_dom_sf"/>
</dbReference>
<keyword evidence="6 8" id="KW-1133">Transmembrane helix</keyword>
<accession>A0ABW0QKE9</accession>
<dbReference type="Gene3D" id="3.40.1110.10">
    <property type="entry name" value="Calcium-transporting ATPase, cytoplasmic domain N"/>
    <property type="match status" value="2"/>
</dbReference>
<dbReference type="SUPFAM" id="SSF56784">
    <property type="entry name" value="HAD-like"/>
    <property type="match status" value="1"/>
</dbReference>
<dbReference type="Gene3D" id="2.70.150.10">
    <property type="entry name" value="Calcium-transporting ATPase, cytoplasmic transduction domain A"/>
    <property type="match status" value="1"/>
</dbReference>
<evidence type="ECO:0000256" key="6">
    <source>
        <dbReference type="ARBA" id="ARBA00022989"/>
    </source>
</evidence>
<dbReference type="InterPro" id="IPR059000">
    <property type="entry name" value="ATPase_P-type_domA"/>
</dbReference>
<evidence type="ECO:0000259" key="9">
    <source>
        <dbReference type="Pfam" id="PF00122"/>
    </source>
</evidence>
<reference evidence="13" key="1">
    <citation type="journal article" date="2019" name="Int. J. Syst. Evol. Microbiol.">
        <title>The Global Catalogue of Microorganisms (GCM) 10K type strain sequencing project: providing services to taxonomists for standard genome sequencing and annotation.</title>
        <authorList>
            <consortium name="The Broad Institute Genomics Platform"/>
            <consortium name="The Broad Institute Genome Sequencing Center for Infectious Disease"/>
            <person name="Wu L."/>
            <person name="Ma J."/>
        </authorList>
    </citation>
    <scope>NUCLEOTIDE SEQUENCE [LARGE SCALE GENOMIC DNA]</scope>
    <source>
        <strain evidence="13">CGMCC 1.16619</strain>
    </source>
</reference>
<proteinExistence type="predicted"/>
<comment type="subcellular location">
    <subcellularLocation>
        <location evidence="1">Membrane</location>
        <topology evidence="1">Multi-pass membrane protein</topology>
    </subcellularLocation>
</comment>
<evidence type="ECO:0000259" key="10">
    <source>
        <dbReference type="Pfam" id="PF00689"/>
    </source>
</evidence>
<feature type="transmembrane region" description="Helical" evidence="8">
    <location>
        <begin position="728"/>
        <end position="746"/>
    </location>
</feature>
<feature type="transmembrane region" description="Helical" evidence="8">
    <location>
        <begin position="649"/>
        <end position="670"/>
    </location>
</feature>
<protein>
    <submittedName>
        <fullName evidence="12">Cation-translocating P-type ATPase</fullName>
    </submittedName>
</protein>
<dbReference type="SFLD" id="SFLDF00027">
    <property type="entry name" value="p-type_atpase"/>
    <property type="match status" value="1"/>
</dbReference>
<gene>
    <name evidence="12" type="ORF">ACFPPA_06720</name>
</gene>
<dbReference type="InterPro" id="IPR036412">
    <property type="entry name" value="HAD-like_sf"/>
</dbReference>
<dbReference type="Pfam" id="PF00702">
    <property type="entry name" value="Hydrolase"/>
    <property type="match status" value="1"/>
</dbReference>
<dbReference type="EMBL" id="JBHSNF010000001">
    <property type="protein sequence ID" value="MFC5525434.1"/>
    <property type="molecule type" value="Genomic_DNA"/>
</dbReference>
<evidence type="ECO:0000313" key="13">
    <source>
        <dbReference type="Proteomes" id="UP001596114"/>
    </source>
</evidence>
<dbReference type="PROSITE" id="PS00154">
    <property type="entry name" value="ATPASE_E1_E2"/>
    <property type="match status" value="1"/>
</dbReference>
<keyword evidence="5" id="KW-1278">Translocase</keyword>
<evidence type="ECO:0000256" key="2">
    <source>
        <dbReference type="ARBA" id="ARBA00022692"/>
    </source>
</evidence>
<dbReference type="SFLD" id="SFLDS00003">
    <property type="entry name" value="Haloacid_Dehalogenase"/>
    <property type="match status" value="1"/>
</dbReference>
<dbReference type="InterPro" id="IPR001757">
    <property type="entry name" value="P_typ_ATPase"/>
</dbReference>
<dbReference type="SUPFAM" id="SSF81653">
    <property type="entry name" value="Calcium ATPase, transduction domain A"/>
    <property type="match status" value="1"/>
</dbReference>
<feature type="transmembrane region" description="Helical" evidence="8">
    <location>
        <begin position="214"/>
        <end position="234"/>
    </location>
</feature>
<feature type="transmembrane region" description="Helical" evidence="8">
    <location>
        <begin position="762"/>
        <end position="781"/>
    </location>
</feature>
<dbReference type="PRINTS" id="PR00119">
    <property type="entry name" value="CATATPASE"/>
</dbReference>
<sequence length="831" mass="88432">MSSSEAAARLRRNGPNLLPRAQRTRWLGTLGNLLREPMLLLLLVAAAIYWLLGDPQEAAVLGVSILLVIAVTAYQELKSEHALQALRDLSSPRARVLRDGTTRLIAARELVTGDVIVLAEGDRIPADARMFGDGDLQVDESMLTGESVPVRHRSGAAMADSESEWLGASTLVVGGQGTAEVIATGADTTVGRIGAALRSIRKELSPMQREMRRVVATLALIGLASCALVVALYVSTRGHWLEGLLAGITLAISNVPEELPVVMTVFLALGAWRMARHQALVRRAPAIEALGAITVLCTDKTGTLTENHMAVTELALGAEAAPPGAGLSTALRRALECADLAGPQRSTDPMEQAIRTAARDSGVSGRHEREHVREYPLSDELLAKVEVWRSSELSALQIAGKGAPEAMADLCALEPATRAQTLARVDDMARRGLRVLAVAEATWPDADEALPASADGFQFTWRGLVGLADPLRDGVPEAIAEAREAGVRVVMLTGDHLQTACAVASSAGLGTRVSALGSELDALDDDELGRRAAGIDVFARVRPEHKLRLVRALKQAGDVVAMTGDGVNDAPALMAAHVGIAMGGRGTDVAREAASIVLLDDNFVTVVKAIRRGRTIHDNILRAVRFVLAVHVPITGLALLPLLTGAPLVLLPVHVVFLEMIVDPACSIVFEREPPEANVMRRPPRQPNRPLLDLATLLSGLAEGLIVLAAVVGIYAYGRHVDLPQAQLASMSFTAVVTGNLGLILLNRSGTSILGALQQPNAAFWLVSCAALGLLMIAIWVDMPARWFRFAPLPPGLMAIALLLPLLSVLCFDLLRRRFPLFRRGTSTDSS</sequence>
<keyword evidence="4" id="KW-0067">ATP-binding</keyword>
<dbReference type="PANTHER" id="PTHR42861">
    <property type="entry name" value="CALCIUM-TRANSPORTING ATPASE"/>
    <property type="match status" value="1"/>
</dbReference>
<comment type="caution">
    <text evidence="12">The sequence shown here is derived from an EMBL/GenBank/DDBJ whole genome shotgun (WGS) entry which is preliminary data.</text>
</comment>
<feature type="transmembrane region" description="Helical" evidence="8">
    <location>
        <begin position="58"/>
        <end position="77"/>
    </location>
</feature>
<evidence type="ECO:0000256" key="7">
    <source>
        <dbReference type="ARBA" id="ARBA00023136"/>
    </source>
</evidence>
<evidence type="ECO:0000313" key="12">
    <source>
        <dbReference type="EMBL" id="MFC5525434.1"/>
    </source>
</evidence>
<evidence type="ECO:0000259" key="11">
    <source>
        <dbReference type="Pfam" id="PF00690"/>
    </source>
</evidence>
<dbReference type="InterPro" id="IPR008250">
    <property type="entry name" value="ATPase_P-typ_transduc_dom_A_sf"/>
</dbReference>
<evidence type="ECO:0000256" key="8">
    <source>
        <dbReference type="SAM" id="Phobius"/>
    </source>
</evidence>
<feature type="transmembrane region" description="Helical" evidence="8">
    <location>
        <begin position="691"/>
        <end position="716"/>
    </location>
</feature>
<dbReference type="Pfam" id="PF00690">
    <property type="entry name" value="Cation_ATPase_N"/>
    <property type="match status" value="1"/>
</dbReference>
<dbReference type="PRINTS" id="PR00120">
    <property type="entry name" value="HATPASE"/>
</dbReference>
<keyword evidence="13" id="KW-1185">Reference proteome</keyword>
<keyword evidence="7 8" id="KW-0472">Membrane</keyword>
<dbReference type="Pfam" id="PF00122">
    <property type="entry name" value="E1-E2_ATPase"/>
    <property type="match status" value="1"/>
</dbReference>
<feature type="transmembrane region" description="Helical" evidence="8">
    <location>
        <begin position="793"/>
        <end position="815"/>
    </location>
</feature>
<evidence type="ECO:0000256" key="5">
    <source>
        <dbReference type="ARBA" id="ARBA00022967"/>
    </source>
</evidence>
<feature type="transmembrane region" description="Helical" evidence="8">
    <location>
        <begin position="259"/>
        <end position="275"/>
    </location>
</feature>
<dbReference type="InterPro" id="IPR023299">
    <property type="entry name" value="ATPase_P-typ_cyto_dom_N"/>
</dbReference>
<dbReference type="Gene3D" id="1.20.1110.10">
    <property type="entry name" value="Calcium-transporting ATPase, transmembrane domain"/>
    <property type="match status" value="2"/>
</dbReference>